<dbReference type="EMBL" id="LN868938">
    <property type="protein sequence ID" value="CRY73653.1"/>
    <property type="molecule type" value="Genomic_DNA"/>
</dbReference>
<feature type="region of interest" description="Disordered" evidence="1">
    <location>
        <begin position="1"/>
        <end position="21"/>
    </location>
</feature>
<accession>A0A0H5NDJ9</accession>
<dbReference type="Proteomes" id="UP000057820">
    <property type="component" value="Chromosome 1"/>
</dbReference>
<name>A0A0H5NDJ9_NOCFR</name>
<evidence type="ECO:0000313" key="4">
    <source>
        <dbReference type="Proteomes" id="UP000057820"/>
    </source>
</evidence>
<feature type="transmembrane region" description="Helical" evidence="2">
    <location>
        <begin position="150"/>
        <end position="167"/>
    </location>
</feature>
<evidence type="ECO:0000256" key="1">
    <source>
        <dbReference type="SAM" id="MobiDB-lite"/>
    </source>
</evidence>
<evidence type="ECO:0000256" key="2">
    <source>
        <dbReference type="SAM" id="Phobius"/>
    </source>
</evidence>
<proteinExistence type="predicted"/>
<feature type="compositionally biased region" description="Pro residues" evidence="1">
    <location>
        <begin position="1"/>
        <end position="11"/>
    </location>
</feature>
<reference evidence="4" key="1">
    <citation type="submission" date="2015-03" db="EMBL/GenBank/DDBJ databases">
        <authorList>
            <consortium name="Pathogen Informatics"/>
        </authorList>
    </citation>
    <scope>NUCLEOTIDE SEQUENCE [LARGE SCALE GENOMIC DNA]</scope>
    <source>
        <strain evidence="4">NCTC11134</strain>
    </source>
</reference>
<protein>
    <submittedName>
        <fullName evidence="3">Uncharacterized protein</fullName>
    </submittedName>
</protein>
<feature type="transmembrane region" description="Helical" evidence="2">
    <location>
        <begin position="120"/>
        <end position="144"/>
    </location>
</feature>
<keyword evidence="2" id="KW-0812">Transmembrane</keyword>
<dbReference type="AlphaFoldDB" id="A0A0H5NDJ9"/>
<dbReference type="KEGG" id="nfr:ERS450000_00246"/>
<keyword evidence="2" id="KW-0472">Membrane</keyword>
<sequence length="204" mass="22204">MEPDPQSPSPPSDAERPATPWRGASPLFIRYREEAPALSISCLAYRALPALFLLSAVLYVVTPLFGSGWVTLVNLGTLPIIALALGHLSRQRCHGTCFDRYPLEGPTQHSRDAGRRYHRWCAVLAVLFPLAFVCLVLTLVWNIIAGSGPLIPVSFALAVVVGLELGATQWHARSWCPLCEGGGGDDHHDDVPDPDPSKSKHLPR</sequence>
<organism evidence="3 4">
    <name type="scientific">Nocardia farcinica</name>
    <dbReference type="NCBI Taxonomy" id="37329"/>
    <lineage>
        <taxon>Bacteria</taxon>
        <taxon>Bacillati</taxon>
        <taxon>Actinomycetota</taxon>
        <taxon>Actinomycetes</taxon>
        <taxon>Mycobacteriales</taxon>
        <taxon>Nocardiaceae</taxon>
        <taxon>Nocardia</taxon>
    </lineage>
</organism>
<evidence type="ECO:0000313" key="3">
    <source>
        <dbReference type="EMBL" id="CRY73653.1"/>
    </source>
</evidence>
<gene>
    <name evidence="3" type="ORF">ERS450000_00246</name>
</gene>
<keyword evidence="2" id="KW-1133">Transmembrane helix</keyword>